<evidence type="ECO:0000313" key="6">
    <source>
        <dbReference type="Proteomes" id="UP000823388"/>
    </source>
</evidence>
<evidence type="ECO:0000313" key="5">
    <source>
        <dbReference type="EMBL" id="KAG2537790.1"/>
    </source>
</evidence>
<protein>
    <recommendedName>
        <fullName evidence="4">WRC domain-containing protein</fullName>
    </recommendedName>
</protein>
<sequence>MRIRRSAARLIGSAYSAPSASSPMFPSPSPPLGSGTAGDFPRSATNCKDICMLSRSPWDLINDLPLSNPQVVDDLLDIYHVDLNNRTCWLFPRSMPTMIVNKKKTKRAMDAAGKDKAQVQTSNKIVAKKEKMPKKIMKKMKKENMEGEAKKKAKVKIEEGEERAPQDFMCKKNDGKGWYCKQRVSLPNTLCEHHVRKKVSYLKPKLASPVEEEKVVVMALAVGSKPCSSSKTREKKPTNHFKTTGDFYYYDGFGPLLGKKYCRSTTHGSAPLAPKQEEVKLQLPKDVSPPNQAKVVVGIDEGRIDNDYDPDSSSRNINLKRNGNPWKRWRKPVKARSLKSLV</sequence>
<evidence type="ECO:0000256" key="1">
    <source>
        <dbReference type="ARBA" id="ARBA00023242"/>
    </source>
</evidence>
<dbReference type="PANTHER" id="PTHR34680:SF3">
    <property type="entry name" value="EXPRESSED PROTEIN"/>
    <property type="match status" value="1"/>
</dbReference>
<reference evidence="5" key="1">
    <citation type="submission" date="2020-05" db="EMBL/GenBank/DDBJ databases">
        <title>WGS assembly of Panicum virgatum.</title>
        <authorList>
            <person name="Lovell J.T."/>
            <person name="Jenkins J."/>
            <person name="Shu S."/>
            <person name="Juenger T.E."/>
            <person name="Schmutz J."/>
        </authorList>
    </citation>
    <scope>NUCLEOTIDE SEQUENCE</scope>
    <source>
        <strain evidence="5">AP13</strain>
    </source>
</reference>
<dbReference type="PROSITE" id="PS51667">
    <property type="entry name" value="WRC"/>
    <property type="match status" value="1"/>
</dbReference>
<feature type="compositionally biased region" description="Polar residues" evidence="3">
    <location>
        <begin position="311"/>
        <end position="321"/>
    </location>
</feature>
<evidence type="ECO:0000256" key="3">
    <source>
        <dbReference type="SAM" id="MobiDB-lite"/>
    </source>
</evidence>
<keyword evidence="6" id="KW-1185">Reference proteome</keyword>
<dbReference type="OrthoDB" id="787182at2759"/>
<dbReference type="EMBL" id="CM029054">
    <property type="protein sequence ID" value="KAG2537790.1"/>
    <property type="molecule type" value="Genomic_DNA"/>
</dbReference>
<evidence type="ECO:0000256" key="2">
    <source>
        <dbReference type="PROSITE-ProRule" id="PRU01002"/>
    </source>
</evidence>
<feature type="domain" description="WRC" evidence="4">
    <location>
        <begin position="164"/>
        <end position="208"/>
    </location>
</feature>
<proteinExistence type="predicted"/>
<evidence type="ECO:0000259" key="4">
    <source>
        <dbReference type="PROSITE" id="PS51667"/>
    </source>
</evidence>
<dbReference type="Pfam" id="PF08879">
    <property type="entry name" value="WRC"/>
    <property type="match status" value="1"/>
</dbReference>
<comment type="caution">
    <text evidence="5">The sequence shown here is derived from an EMBL/GenBank/DDBJ whole genome shotgun (WGS) entry which is preliminary data.</text>
</comment>
<dbReference type="InterPro" id="IPR014977">
    <property type="entry name" value="WRC_dom"/>
</dbReference>
<organism evidence="5 6">
    <name type="scientific">Panicum virgatum</name>
    <name type="common">Blackwell switchgrass</name>
    <dbReference type="NCBI Taxonomy" id="38727"/>
    <lineage>
        <taxon>Eukaryota</taxon>
        <taxon>Viridiplantae</taxon>
        <taxon>Streptophyta</taxon>
        <taxon>Embryophyta</taxon>
        <taxon>Tracheophyta</taxon>
        <taxon>Spermatophyta</taxon>
        <taxon>Magnoliopsida</taxon>
        <taxon>Liliopsida</taxon>
        <taxon>Poales</taxon>
        <taxon>Poaceae</taxon>
        <taxon>PACMAD clade</taxon>
        <taxon>Panicoideae</taxon>
        <taxon>Panicodae</taxon>
        <taxon>Paniceae</taxon>
        <taxon>Panicinae</taxon>
        <taxon>Panicum</taxon>
        <taxon>Panicum sect. Hiantes</taxon>
    </lineage>
</organism>
<keyword evidence="1" id="KW-0539">Nucleus</keyword>
<dbReference type="PANTHER" id="PTHR34680">
    <property type="entry name" value="EXPRESSED PROTEIN"/>
    <property type="match status" value="1"/>
</dbReference>
<feature type="region of interest" description="Disordered" evidence="3">
    <location>
        <begin position="304"/>
        <end position="330"/>
    </location>
</feature>
<gene>
    <name evidence="5" type="ORF">PVAP13_9NG334000</name>
</gene>
<feature type="region of interest" description="Disordered" evidence="3">
    <location>
        <begin position="16"/>
        <end position="39"/>
    </location>
</feature>
<dbReference type="AlphaFoldDB" id="A0A8T0MKI3"/>
<dbReference type="Proteomes" id="UP000823388">
    <property type="component" value="Chromosome 9N"/>
</dbReference>
<accession>A0A8T0MKI3</accession>
<name>A0A8T0MKI3_PANVG</name>
<comment type="caution">
    <text evidence="2">Lacks conserved residue(s) required for the propagation of feature annotation.</text>
</comment>